<reference evidence="3" key="1">
    <citation type="journal article" date="2014" name="Int. J. Syst. Evol. Microbiol.">
        <title>Complete genome sequence of Corynebacterium casei LMG S-19264T (=DSM 44701T), isolated from a smear-ripened cheese.</title>
        <authorList>
            <consortium name="US DOE Joint Genome Institute (JGI-PGF)"/>
            <person name="Walter F."/>
            <person name="Albersmeier A."/>
            <person name="Kalinowski J."/>
            <person name="Ruckert C."/>
        </authorList>
    </citation>
    <scope>NUCLEOTIDE SEQUENCE</scope>
    <source>
        <strain evidence="3">JCM 4637</strain>
    </source>
</reference>
<evidence type="ECO:0000313" key="3">
    <source>
        <dbReference type="EMBL" id="GHC83513.1"/>
    </source>
</evidence>
<protein>
    <submittedName>
        <fullName evidence="3">Uncharacterized protein</fullName>
    </submittedName>
</protein>
<dbReference type="AlphaFoldDB" id="A0A918WUD1"/>
<feature type="signal peptide" evidence="2">
    <location>
        <begin position="1"/>
        <end position="31"/>
    </location>
</feature>
<dbReference type="RefSeq" id="WP_189822453.1">
    <property type="nucleotide sequence ID" value="NZ_BMVC01000002.1"/>
</dbReference>
<name>A0A918WUD1_9ACTN</name>
<keyword evidence="2" id="KW-0732">Signal</keyword>
<feature type="region of interest" description="Disordered" evidence="1">
    <location>
        <begin position="37"/>
        <end position="56"/>
    </location>
</feature>
<dbReference type="Proteomes" id="UP000638353">
    <property type="component" value="Unassembled WGS sequence"/>
</dbReference>
<feature type="chain" id="PRO_5037111284" evidence="2">
    <location>
        <begin position="32"/>
        <end position="367"/>
    </location>
</feature>
<gene>
    <name evidence="3" type="ORF">GCM10010334_12690</name>
</gene>
<evidence type="ECO:0000256" key="1">
    <source>
        <dbReference type="SAM" id="MobiDB-lite"/>
    </source>
</evidence>
<comment type="caution">
    <text evidence="3">The sequence shown here is derived from an EMBL/GenBank/DDBJ whole genome shotgun (WGS) entry which is preliminary data.</text>
</comment>
<reference evidence="3" key="2">
    <citation type="submission" date="2020-09" db="EMBL/GenBank/DDBJ databases">
        <authorList>
            <person name="Sun Q."/>
            <person name="Ohkuma M."/>
        </authorList>
    </citation>
    <scope>NUCLEOTIDE SEQUENCE</scope>
    <source>
        <strain evidence="3">JCM 4637</strain>
    </source>
</reference>
<accession>A0A918WUD1</accession>
<feature type="compositionally biased region" description="Gly residues" evidence="1">
    <location>
        <begin position="37"/>
        <end position="47"/>
    </location>
</feature>
<evidence type="ECO:0000256" key="2">
    <source>
        <dbReference type="SAM" id="SignalP"/>
    </source>
</evidence>
<organism evidence="3 4">
    <name type="scientific">Streptomyces finlayi</name>
    <dbReference type="NCBI Taxonomy" id="67296"/>
    <lineage>
        <taxon>Bacteria</taxon>
        <taxon>Bacillati</taxon>
        <taxon>Actinomycetota</taxon>
        <taxon>Actinomycetes</taxon>
        <taxon>Kitasatosporales</taxon>
        <taxon>Streptomycetaceae</taxon>
        <taxon>Streptomyces</taxon>
    </lineage>
</organism>
<sequence length="367" mass="37908">MGSWRNSGRRTALAAGISLVLAVSAAVPAMAETGVGTGNGAGAGKEGVTGEVKTGPDAGVRILPQGDSDNWGTLVDTEDCVQADAWVLRGKGIGGLVEGALFGSHYPAMGWWAKQHTFTDNLLDLTIGGVGLGRISALYSRALGHAHPSSRAGGPDVPAQGQVYADAGGGSIDVGVPYIENPVGRTQLSPIGVHVDALAVSAWSQPGKAVQFTGGAGSAHFSIAGMRLIDIPDAWPVNFGLTLPPNLASSFTLAQATTNEQVTTDEKGRVTVNKDGEYEYDPGATSGYVNNIHISVLGTNVIDITLSHAAVIRDPKRTDKYAKKVTALGNTSQRNAPRDGFCAPFAPPAPSAKAVAAKFRQQGKNCW</sequence>
<dbReference type="EMBL" id="BMVC01000002">
    <property type="protein sequence ID" value="GHC83513.1"/>
    <property type="molecule type" value="Genomic_DNA"/>
</dbReference>
<evidence type="ECO:0000313" key="4">
    <source>
        <dbReference type="Proteomes" id="UP000638353"/>
    </source>
</evidence>
<proteinExistence type="predicted"/>